<evidence type="ECO:0000313" key="2">
    <source>
        <dbReference type="Proteomes" id="UP000503004"/>
    </source>
</evidence>
<evidence type="ECO:0000313" key="1">
    <source>
        <dbReference type="EMBL" id="QJD31281.1"/>
    </source>
</evidence>
<proteinExistence type="predicted"/>
<accession>A0A858QBX8</accession>
<dbReference type="EMBL" id="CP046565">
    <property type="protein sequence ID" value="QJD31281.1"/>
    <property type="molecule type" value="Genomic_DNA"/>
</dbReference>
<organism evidence="1 2">
    <name type="scientific">Methylococcus geothermalis</name>
    <dbReference type="NCBI Taxonomy" id="2681310"/>
    <lineage>
        <taxon>Bacteria</taxon>
        <taxon>Pseudomonadati</taxon>
        <taxon>Pseudomonadota</taxon>
        <taxon>Gammaproteobacteria</taxon>
        <taxon>Methylococcales</taxon>
        <taxon>Methylococcaceae</taxon>
        <taxon>Methylococcus</taxon>
    </lineage>
</organism>
<sequence>MAEQGIDSPRQALNKAAARLGCTDKRHLPEAEEVDAALLEYNRLFRPLTQSAELDRQRALALEAMEFLAEFDPHLTGAALDGTAGRHSSITLHVFAEAPEEVMRKLLDAHVPFRETSYRCRLRGENVIFPALSFYVDETPMDLCIFPATAAGRTASASNTEATASVRELRALLGKTAGTD</sequence>
<keyword evidence="2" id="KW-1185">Reference proteome</keyword>
<dbReference type="AlphaFoldDB" id="A0A858QBX8"/>
<dbReference type="KEGG" id="metu:GNH96_01760"/>
<reference evidence="2" key="1">
    <citation type="submission" date="2019-12" db="EMBL/GenBank/DDBJ databases">
        <authorList>
            <person name="Awala S.I."/>
            <person name="Rhee S.K."/>
        </authorList>
    </citation>
    <scope>NUCLEOTIDE SEQUENCE [LARGE SCALE GENOMIC DNA]</scope>
    <source>
        <strain evidence="2">IM1</strain>
    </source>
</reference>
<gene>
    <name evidence="1" type="ORF">GNH96_01760</name>
</gene>
<name>A0A858QBX8_9GAMM</name>
<protein>
    <submittedName>
        <fullName evidence="1">Uncharacterized protein</fullName>
    </submittedName>
</protein>
<dbReference type="Proteomes" id="UP000503004">
    <property type="component" value="Chromosome"/>
</dbReference>